<evidence type="ECO:0000259" key="1">
    <source>
        <dbReference type="Pfam" id="PF02129"/>
    </source>
</evidence>
<dbReference type="AlphaFoldDB" id="A0AB39RR61"/>
<gene>
    <name evidence="2" type="ORF">AB5J53_39355</name>
</gene>
<sequence length="117" mass="12680">MAGTLRWVWCRSRATARTAGARRRGQRQRLHERCAPPPQGQELYYLIEWVVAQPWCDGDVGMVGIPYFGSMQVPDSATLLRRGPDLVVLGCRPSIGAGVGDFGGRGLLLAFGVPAAV</sequence>
<name>A0AB39RR61_9ACTN</name>
<dbReference type="Gene3D" id="3.40.50.1820">
    <property type="entry name" value="alpha/beta hydrolase"/>
    <property type="match status" value="1"/>
</dbReference>
<feature type="domain" description="Xaa-Pro dipeptidyl-peptidase-like" evidence="1">
    <location>
        <begin position="38"/>
        <end position="73"/>
    </location>
</feature>
<reference evidence="2" key="1">
    <citation type="submission" date="2024-07" db="EMBL/GenBank/DDBJ databases">
        <authorList>
            <person name="Yu S.T."/>
        </authorList>
    </citation>
    <scope>NUCLEOTIDE SEQUENCE</scope>
    <source>
        <strain evidence="2">R41</strain>
    </source>
</reference>
<dbReference type="InterPro" id="IPR029058">
    <property type="entry name" value="AB_hydrolase_fold"/>
</dbReference>
<dbReference type="EMBL" id="CP163443">
    <property type="protein sequence ID" value="XDQ57310.1"/>
    <property type="molecule type" value="Genomic_DNA"/>
</dbReference>
<evidence type="ECO:0000313" key="2">
    <source>
        <dbReference type="EMBL" id="XDQ57310.1"/>
    </source>
</evidence>
<dbReference type="GO" id="GO:0016787">
    <property type="term" value="F:hydrolase activity"/>
    <property type="evidence" value="ECO:0007669"/>
    <property type="project" value="UniProtKB-KW"/>
</dbReference>
<accession>A0AB39RR61</accession>
<proteinExistence type="predicted"/>
<dbReference type="InterPro" id="IPR000383">
    <property type="entry name" value="Xaa-Pro-like_dom"/>
</dbReference>
<protein>
    <submittedName>
        <fullName evidence="2">CocE/NonD family hydrolase</fullName>
    </submittedName>
</protein>
<organism evidence="2">
    <name type="scientific">Streptomyces sp. R41</name>
    <dbReference type="NCBI Taxonomy" id="3238632"/>
    <lineage>
        <taxon>Bacteria</taxon>
        <taxon>Bacillati</taxon>
        <taxon>Actinomycetota</taxon>
        <taxon>Actinomycetes</taxon>
        <taxon>Kitasatosporales</taxon>
        <taxon>Streptomycetaceae</taxon>
        <taxon>Streptomyces</taxon>
    </lineage>
</organism>
<dbReference type="RefSeq" id="WP_369250379.1">
    <property type="nucleotide sequence ID" value="NZ_CP163443.1"/>
</dbReference>
<dbReference type="Pfam" id="PF02129">
    <property type="entry name" value="Peptidase_S15"/>
    <property type="match status" value="1"/>
</dbReference>
<keyword evidence="2" id="KW-0378">Hydrolase</keyword>